<gene>
    <name evidence="4" type="ORF">SLEP1_g42542</name>
</gene>
<reference evidence="4 5" key="1">
    <citation type="journal article" date="2021" name="Commun. Biol.">
        <title>The genome of Shorea leprosula (Dipterocarpaceae) highlights the ecological relevance of drought in aseasonal tropical rainforests.</title>
        <authorList>
            <person name="Ng K.K.S."/>
            <person name="Kobayashi M.J."/>
            <person name="Fawcett J.A."/>
            <person name="Hatakeyama M."/>
            <person name="Paape T."/>
            <person name="Ng C.H."/>
            <person name="Ang C.C."/>
            <person name="Tnah L.H."/>
            <person name="Lee C.T."/>
            <person name="Nishiyama T."/>
            <person name="Sese J."/>
            <person name="O'Brien M.J."/>
            <person name="Copetti D."/>
            <person name="Mohd Noor M.I."/>
            <person name="Ong R.C."/>
            <person name="Putra M."/>
            <person name="Sireger I.Z."/>
            <person name="Indrioko S."/>
            <person name="Kosugi Y."/>
            <person name="Izuno A."/>
            <person name="Isagi Y."/>
            <person name="Lee S.L."/>
            <person name="Shimizu K.K."/>
        </authorList>
    </citation>
    <scope>NUCLEOTIDE SEQUENCE [LARGE SCALE GENOMIC DNA]</scope>
    <source>
        <strain evidence="4">214</strain>
    </source>
</reference>
<sequence length="131" mass="13606">MAIFCKFCFVILVHLLSATSTSPAPVPAPAPSPTSPSSKSVPTPDLISPKIAARTPNSPAPILSPLPISSIDSTESKKGSYGKLSGIQKAGIVLGVFAGAGVLVCCCLVYKKRHSNIRRGRHGFASRRPAP</sequence>
<evidence type="ECO:0000256" key="1">
    <source>
        <dbReference type="SAM" id="MobiDB-lite"/>
    </source>
</evidence>
<evidence type="ECO:0000256" key="2">
    <source>
        <dbReference type="SAM" id="Phobius"/>
    </source>
</evidence>
<evidence type="ECO:0008006" key="6">
    <source>
        <dbReference type="Google" id="ProtNLM"/>
    </source>
</evidence>
<feature type="transmembrane region" description="Helical" evidence="2">
    <location>
        <begin position="90"/>
        <end position="110"/>
    </location>
</feature>
<feature type="region of interest" description="Disordered" evidence="1">
    <location>
        <begin position="21"/>
        <end position="80"/>
    </location>
</feature>
<keyword evidence="5" id="KW-1185">Reference proteome</keyword>
<dbReference type="Proteomes" id="UP001054252">
    <property type="component" value="Unassembled WGS sequence"/>
</dbReference>
<accession>A0AAV5LA45</accession>
<dbReference type="AlphaFoldDB" id="A0AAV5LA45"/>
<protein>
    <recommendedName>
        <fullName evidence="6">Transmembrane protein</fullName>
    </recommendedName>
</protein>
<name>A0AAV5LA45_9ROSI</name>
<keyword evidence="2" id="KW-0812">Transmembrane</keyword>
<evidence type="ECO:0000256" key="3">
    <source>
        <dbReference type="SAM" id="SignalP"/>
    </source>
</evidence>
<dbReference type="EMBL" id="BPVZ01000104">
    <property type="protein sequence ID" value="GKV34129.1"/>
    <property type="molecule type" value="Genomic_DNA"/>
</dbReference>
<dbReference type="PANTHER" id="PTHR36721">
    <property type="entry name" value="PROLINE-RICH FAMILY PROTEIN"/>
    <property type="match status" value="1"/>
</dbReference>
<evidence type="ECO:0000313" key="5">
    <source>
        <dbReference type="Proteomes" id="UP001054252"/>
    </source>
</evidence>
<feature type="signal peptide" evidence="3">
    <location>
        <begin position="1"/>
        <end position="23"/>
    </location>
</feature>
<proteinExistence type="predicted"/>
<comment type="caution">
    <text evidence="4">The sequence shown here is derived from an EMBL/GenBank/DDBJ whole genome shotgun (WGS) entry which is preliminary data.</text>
</comment>
<dbReference type="PANTHER" id="PTHR36721:SF8">
    <property type="entry name" value="EARLY NODULIN-20-LIKE"/>
    <property type="match status" value="1"/>
</dbReference>
<feature type="compositionally biased region" description="Pro residues" evidence="1">
    <location>
        <begin position="24"/>
        <end position="34"/>
    </location>
</feature>
<evidence type="ECO:0000313" key="4">
    <source>
        <dbReference type="EMBL" id="GKV34129.1"/>
    </source>
</evidence>
<keyword evidence="3" id="KW-0732">Signal</keyword>
<feature type="compositionally biased region" description="Low complexity" evidence="1">
    <location>
        <begin position="35"/>
        <end position="44"/>
    </location>
</feature>
<keyword evidence="2" id="KW-0472">Membrane</keyword>
<keyword evidence="2" id="KW-1133">Transmembrane helix</keyword>
<feature type="chain" id="PRO_5043428157" description="Transmembrane protein" evidence="3">
    <location>
        <begin position="24"/>
        <end position="131"/>
    </location>
</feature>
<organism evidence="4 5">
    <name type="scientific">Rubroshorea leprosula</name>
    <dbReference type="NCBI Taxonomy" id="152421"/>
    <lineage>
        <taxon>Eukaryota</taxon>
        <taxon>Viridiplantae</taxon>
        <taxon>Streptophyta</taxon>
        <taxon>Embryophyta</taxon>
        <taxon>Tracheophyta</taxon>
        <taxon>Spermatophyta</taxon>
        <taxon>Magnoliopsida</taxon>
        <taxon>eudicotyledons</taxon>
        <taxon>Gunneridae</taxon>
        <taxon>Pentapetalae</taxon>
        <taxon>rosids</taxon>
        <taxon>malvids</taxon>
        <taxon>Malvales</taxon>
        <taxon>Dipterocarpaceae</taxon>
        <taxon>Rubroshorea</taxon>
    </lineage>
</organism>